<keyword evidence="1 3" id="KW-0732">Signal</keyword>
<dbReference type="Pfam" id="PF00089">
    <property type="entry name" value="Trypsin"/>
    <property type="match status" value="1"/>
</dbReference>
<dbReference type="Proteomes" id="UP000245390">
    <property type="component" value="Unassembled WGS sequence"/>
</dbReference>
<dbReference type="PROSITE" id="PS50240">
    <property type="entry name" value="TRYPSIN_DOM"/>
    <property type="match status" value="1"/>
</dbReference>
<dbReference type="Gene3D" id="2.40.10.10">
    <property type="entry name" value="Trypsin-like serine proteases"/>
    <property type="match status" value="2"/>
</dbReference>
<feature type="signal peptide" evidence="3">
    <location>
        <begin position="1"/>
        <end position="19"/>
    </location>
</feature>
<dbReference type="SMART" id="SM00020">
    <property type="entry name" value="Tryp_SPc"/>
    <property type="match status" value="1"/>
</dbReference>
<feature type="chain" id="PRO_5016380669" evidence="3">
    <location>
        <begin position="20"/>
        <end position="277"/>
    </location>
</feature>
<dbReference type="PANTHER" id="PTHR15462:SF8">
    <property type="entry name" value="SERINE PROTEASE"/>
    <property type="match status" value="1"/>
</dbReference>
<proteinExistence type="predicted"/>
<dbReference type="InterPro" id="IPR001254">
    <property type="entry name" value="Trypsin_dom"/>
</dbReference>
<dbReference type="EMBL" id="QGGV01000004">
    <property type="protein sequence ID" value="PWK56601.1"/>
    <property type="molecule type" value="Genomic_DNA"/>
</dbReference>
<dbReference type="InterPro" id="IPR050966">
    <property type="entry name" value="Glutamyl_endopeptidase"/>
</dbReference>
<dbReference type="GO" id="GO:0004252">
    <property type="term" value="F:serine-type endopeptidase activity"/>
    <property type="evidence" value="ECO:0007669"/>
    <property type="project" value="InterPro"/>
</dbReference>
<evidence type="ECO:0000259" key="4">
    <source>
        <dbReference type="PROSITE" id="PS50240"/>
    </source>
</evidence>
<dbReference type="OrthoDB" id="267336at2"/>
<dbReference type="GO" id="GO:0006508">
    <property type="term" value="P:proteolysis"/>
    <property type="evidence" value="ECO:0007669"/>
    <property type="project" value="InterPro"/>
</dbReference>
<dbReference type="PANTHER" id="PTHR15462">
    <property type="entry name" value="SERINE PROTEASE"/>
    <property type="match status" value="1"/>
</dbReference>
<evidence type="ECO:0000256" key="1">
    <source>
        <dbReference type="ARBA" id="ARBA00022729"/>
    </source>
</evidence>
<protein>
    <submittedName>
        <fullName evidence="5">V8-like Glu-specific endopeptidase</fullName>
    </submittedName>
</protein>
<dbReference type="SUPFAM" id="SSF50494">
    <property type="entry name" value="Trypsin-like serine proteases"/>
    <property type="match status" value="1"/>
</dbReference>
<name>A0A316G6M9_9RHOB</name>
<dbReference type="InterPro" id="IPR018114">
    <property type="entry name" value="TRYPSIN_HIS"/>
</dbReference>
<dbReference type="AlphaFoldDB" id="A0A316G6M9"/>
<evidence type="ECO:0000256" key="3">
    <source>
        <dbReference type="SAM" id="SignalP"/>
    </source>
</evidence>
<dbReference type="InterPro" id="IPR009003">
    <property type="entry name" value="Peptidase_S1_PA"/>
</dbReference>
<comment type="caution">
    <text evidence="5">The sequence shown here is derived from an EMBL/GenBank/DDBJ whole genome shotgun (WGS) entry which is preliminary data.</text>
</comment>
<dbReference type="InterPro" id="IPR001314">
    <property type="entry name" value="Peptidase_S1A"/>
</dbReference>
<accession>A0A316G6M9</accession>
<organism evidence="5 6">
    <name type="scientific">Silicimonas algicola</name>
    <dbReference type="NCBI Taxonomy" id="1826607"/>
    <lineage>
        <taxon>Bacteria</taxon>
        <taxon>Pseudomonadati</taxon>
        <taxon>Pseudomonadota</taxon>
        <taxon>Alphaproteobacteria</taxon>
        <taxon>Rhodobacterales</taxon>
        <taxon>Paracoccaceae</taxon>
    </lineage>
</organism>
<sequence length="277" mass="28973">MRILLAAALVAIGVGGAQAEGEGTSQLTRLLTAYEARGWEAVGRLDIGWGGMCTGALIAPNLVLTAGHCLFDAEGTAVDPSVIRFNAGWRNGHASATRRVRRAIVHPGYVYTGTTGEDLEVSNDLALLELDSEIRLANIQPFQTAGRPRKGASVGVVSYAHDRAESPSLQEVCHVLARRSGSLILSCDVDFGSSGAPVFAEVDGVPRIVSVISAKAEVNGRRVSVGTNLEAPLSEMMAMLRNGDGIAARRVPATQRTPTTGTSLLNSGSGGAKFLRP</sequence>
<feature type="domain" description="Peptidase S1" evidence="4">
    <location>
        <begin position="13"/>
        <end position="238"/>
    </location>
</feature>
<dbReference type="KEGG" id="salo:EF888_00055"/>
<feature type="region of interest" description="Disordered" evidence="2">
    <location>
        <begin position="254"/>
        <end position="277"/>
    </location>
</feature>
<keyword evidence="6" id="KW-1185">Reference proteome</keyword>
<evidence type="ECO:0000256" key="2">
    <source>
        <dbReference type="SAM" id="MobiDB-lite"/>
    </source>
</evidence>
<evidence type="ECO:0000313" key="6">
    <source>
        <dbReference type="Proteomes" id="UP000245390"/>
    </source>
</evidence>
<dbReference type="RefSeq" id="WP_109759278.1">
    <property type="nucleotide sequence ID" value="NZ_CP034588.1"/>
</dbReference>
<feature type="compositionally biased region" description="Low complexity" evidence="2">
    <location>
        <begin position="257"/>
        <end position="267"/>
    </location>
</feature>
<dbReference type="InterPro" id="IPR043504">
    <property type="entry name" value="Peptidase_S1_PA_chymotrypsin"/>
</dbReference>
<dbReference type="PROSITE" id="PS00134">
    <property type="entry name" value="TRYPSIN_HIS"/>
    <property type="match status" value="1"/>
</dbReference>
<reference evidence="5 6" key="1">
    <citation type="submission" date="2018-05" db="EMBL/GenBank/DDBJ databases">
        <title>Genomic Encyclopedia of Type Strains, Phase IV (KMG-IV): sequencing the most valuable type-strain genomes for metagenomic binning, comparative biology and taxonomic classification.</title>
        <authorList>
            <person name="Goeker M."/>
        </authorList>
    </citation>
    <scope>NUCLEOTIDE SEQUENCE [LARGE SCALE GENOMIC DNA]</scope>
    <source>
        <strain evidence="5 6">DSM 103371</strain>
    </source>
</reference>
<gene>
    <name evidence="5" type="ORF">C8D95_104274</name>
</gene>
<evidence type="ECO:0000313" key="5">
    <source>
        <dbReference type="EMBL" id="PWK56601.1"/>
    </source>
</evidence>
<dbReference type="PRINTS" id="PR00722">
    <property type="entry name" value="CHYMOTRYPSIN"/>
</dbReference>